<keyword evidence="3" id="KW-1185">Reference proteome</keyword>
<keyword evidence="1" id="KW-0812">Transmembrane</keyword>
<evidence type="ECO:0000256" key="1">
    <source>
        <dbReference type="SAM" id="Phobius"/>
    </source>
</evidence>
<dbReference type="RefSeq" id="WP_103934390.1">
    <property type="nucleotide sequence ID" value="NZ_FNVA01000006.1"/>
</dbReference>
<accession>A0A1H6B7F1</accession>
<dbReference type="AlphaFoldDB" id="A0A1H6B7F1"/>
<reference evidence="2 3" key="1">
    <citation type="submission" date="2016-10" db="EMBL/GenBank/DDBJ databases">
        <authorList>
            <person name="de Groot N.N."/>
        </authorList>
    </citation>
    <scope>NUCLEOTIDE SEQUENCE [LARGE SCALE GENOMIC DNA]</scope>
    <source>
        <strain evidence="2 3">DSM 22489</strain>
    </source>
</reference>
<keyword evidence="1" id="KW-0472">Membrane</keyword>
<organism evidence="2 3">
    <name type="scientific">Bryocella elongata</name>
    <dbReference type="NCBI Taxonomy" id="863522"/>
    <lineage>
        <taxon>Bacteria</taxon>
        <taxon>Pseudomonadati</taxon>
        <taxon>Acidobacteriota</taxon>
        <taxon>Terriglobia</taxon>
        <taxon>Terriglobales</taxon>
        <taxon>Acidobacteriaceae</taxon>
        <taxon>Bryocella</taxon>
    </lineage>
</organism>
<dbReference type="Proteomes" id="UP000236728">
    <property type="component" value="Unassembled WGS sequence"/>
</dbReference>
<protein>
    <submittedName>
        <fullName evidence="2">Uncharacterized protein</fullName>
    </submittedName>
</protein>
<name>A0A1H6B7F1_9BACT</name>
<evidence type="ECO:0000313" key="3">
    <source>
        <dbReference type="Proteomes" id="UP000236728"/>
    </source>
</evidence>
<feature type="transmembrane region" description="Helical" evidence="1">
    <location>
        <begin position="41"/>
        <end position="63"/>
    </location>
</feature>
<sequence>MSWLWVDGLAVYLAIGAASLMFVCAWDVLVARGRNLRRLALAEWAVLVTMIALGWPVVLWWWVKEVRAL</sequence>
<feature type="transmembrane region" description="Helical" evidence="1">
    <location>
        <begin position="12"/>
        <end position="29"/>
    </location>
</feature>
<evidence type="ECO:0000313" key="2">
    <source>
        <dbReference type="EMBL" id="SEG56056.1"/>
    </source>
</evidence>
<dbReference type="EMBL" id="FNVA01000006">
    <property type="protein sequence ID" value="SEG56056.1"/>
    <property type="molecule type" value="Genomic_DNA"/>
</dbReference>
<gene>
    <name evidence="2" type="ORF">SAMN05421819_3541</name>
</gene>
<keyword evidence="1" id="KW-1133">Transmembrane helix</keyword>
<proteinExistence type="predicted"/>